<dbReference type="PANTHER" id="PTHR30469">
    <property type="entry name" value="MULTIDRUG RESISTANCE PROTEIN MDTA"/>
    <property type="match status" value="1"/>
</dbReference>
<dbReference type="Proteomes" id="UP000051494">
    <property type="component" value="Unassembled WGS sequence"/>
</dbReference>
<keyword evidence="6" id="KW-1133">Transmembrane helix</keyword>
<feature type="coiled-coil region" evidence="5">
    <location>
        <begin position="99"/>
        <end position="136"/>
    </location>
</feature>
<reference evidence="11" key="2">
    <citation type="journal article" date="2016" name="Genome Announc.">
        <title>Draft Genome Sequences of Two Novel Amoeba-Resistant Intranuclear Bacteria, 'Candidatus Berkiella cookevillensis' and 'Candidatus Berkiella aquae'.</title>
        <authorList>
            <person name="Mehari Y.T."/>
            <person name="Arivett B.A."/>
            <person name="Farone A.L."/>
            <person name="Gunderson J.H."/>
            <person name="Farone M.B."/>
        </authorList>
    </citation>
    <scope>NUCLEOTIDE SEQUENCE</scope>
    <source>
        <strain evidence="11">CC99</strain>
    </source>
</reference>
<evidence type="ECO:0000256" key="4">
    <source>
        <dbReference type="ARBA" id="ARBA00023054"/>
    </source>
</evidence>
<feature type="domain" description="Multidrug resistance protein MdtA-like C-terminal permuted SH3" evidence="9">
    <location>
        <begin position="276"/>
        <end position="336"/>
    </location>
</feature>
<dbReference type="Gene3D" id="2.40.50.100">
    <property type="match status" value="1"/>
</dbReference>
<dbReference type="GO" id="GO:1990281">
    <property type="term" value="C:efflux pump complex"/>
    <property type="evidence" value="ECO:0007669"/>
    <property type="project" value="TreeGrafter"/>
</dbReference>
<keyword evidence="6" id="KW-0812">Transmembrane</keyword>
<keyword evidence="6" id="KW-0472">Membrane</keyword>
<organism evidence="10">
    <name type="scientific">Candidatus Berkiella cookevillensis</name>
    <dbReference type="NCBI Taxonomy" id="437022"/>
    <lineage>
        <taxon>Bacteria</taxon>
        <taxon>Pseudomonadati</taxon>
        <taxon>Pseudomonadota</taxon>
        <taxon>Gammaproteobacteria</taxon>
        <taxon>Candidatus Berkiellales</taxon>
        <taxon>Candidatus Berkiellaceae</taxon>
        <taxon>Candidatus Berkiella</taxon>
    </lineage>
</organism>
<comment type="subcellular location">
    <subcellularLocation>
        <location evidence="1">Cell envelope</location>
    </subcellularLocation>
</comment>
<dbReference type="InterPro" id="IPR030190">
    <property type="entry name" value="MacA_alpha-hairpin_sf"/>
</dbReference>
<dbReference type="GO" id="GO:0015562">
    <property type="term" value="F:efflux transmembrane transporter activity"/>
    <property type="evidence" value="ECO:0007669"/>
    <property type="project" value="TreeGrafter"/>
</dbReference>
<evidence type="ECO:0000256" key="1">
    <source>
        <dbReference type="ARBA" id="ARBA00004196"/>
    </source>
</evidence>
<keyword evidence="3" id="KW-0813">Transport</keyword>
<evidence type="ECO:0000313" key="10">
    <source>
        <dbReference type="EMBL" id="KRG17507.1"/>
    </source>
</evidence>
<dbReference type="STRING" id="437022.CC99x_02251"/>
<dbReference type="Gene3D" id="6.10.140.1990">
    <property type="match status" value="1"/>
</dbReference>
<dbReference type="EMBL" id="LKHV01000015">
    <property type="protein sequence ID" value="KRG17507.1"/>
    <property type="molecule type" value="Genomic_DNA"/>
</dbReference>
<accession>A0A0Q9YMT2</accession>
<sequence>MKAKYYILLSIFIIGGASVWLYSSQSSIETNKAQTNQLITVKTIRVQTQDISDEIEALGTTYADEAVNITADVTDTISEISFKDGQFVKKGDVLVRLSQEEELAQKQGIEAQLLEHERELKRLNDLLKRNATAQREFDARKTLVAISKYRLSEINAKIRDRTIRAPFDGILGLRKISVGSLVRPGDVITTLDNISQIKLDFSVPSSYLTVLKEGSTIYATADAFDNKIFRGTVTKISSRVDPSTRSIEIRAILPNPDLSIKPGLLMSIQLLKNKRNAILIPEEAVTQLKSEHFVHVVRDDNHQIERKRITIGVRKPGWVEALSGIEPNANVVIRGFTRIQPDQTVNIEEIPYDHYLKTNSATTPI</sequence>
<dbReference type="Gene3D" id="2.40.30.170">
    <property type="match status" value="1"/>
</dbReference>
<evidence type="ECO:0000256" key="2">
    <source>
        <dbReference type="ARBA" id="ARBA00009477"/>
    </source>
</evidence>
<dbReference type="FunFam" id="2.40.30.170:FF:000010">
    <property type="entry name" value="Efflux RND transporter periplasmic adaptor subunit"/>
    <property type="match status" value="1"/>
</dbReference>
<feature type="domain" description="Multidrug resistance protein MdtA-like barrel-sandwich hybrid" evidence="7">
    <location>
        <begin position="66"/>
        <end position="186"/>
    </location>
</feature>
<evidence type="ECO:0000313" key="11">
    <source>
        <dbReference type="EMBL" id="MCS5707995.1"/>
    </source>
</evidence>
<dbReference type="Pfam" id="PF25967">
    <property type="entry name" value="RND-MFP_C"/>
    <property type="match status" value="1"/>
</dbReference>
<comment type="caution">
    <text evidence="10">The sequence shown here is derived from an EMBL/GenBank/DDBJ whole genome shotgun (WGS) entry which is preliminary data.</text>
</comment>
<dbReference type="GO" id="GO:1990195">
    <property type="term" value="C:macrolide transmembrane transporter complex"/>
    <property type="evidence" value="ECO:0007669"/>
    <property type="project" value="InterPro"/>
</dbReference>
<evidence type="ECO:0000256" key="5">
    <source>
        <dbReference type="SAM" id="Coils"/>
    </source>
</evidence>
<dbReference type="GO" id="GO:0019898">
    <property type="term" value="C:extrinsic component of membrane"/>
    <property type="evidence" value="ECO:0007669"/>
    <property type="project" value="InterPro"/>
</dbReference>
<reference evidence="11" key="3">
    <citation type="submission" date="2021-06" db="EMBL/GenBank/DDBJ databases">
        <title>Genomic Description and Analysis of Intracellular Bacteria, Candidatus Berkiella cookevillensis and Candidatus Berkiella aquae.</title>
        <authorList>
            <person name="Kidane D.T."/>
            <person name="Mehari Y.T."/>
            <person name="Rice F.C."/>
            <person name="Arivett B.A."/>
            <person name="Farone A.L."/>
            <person name="Berk S.G."/>
            <person name="Farone M.B."/>
        </authorList>
    </citation>
    <scope>NUCLEOTIDE SEQUENCE</scope>
    <source>
        <strain evidence="11">CC99</strain>
    </source>
</reference>
<proteinExistence type="inferred from homology"/>
<dbReference type="Gene3D" id="2.40.420.20">
    <property type="match status" value="1"/>
</dbReference>
<dbReference type="GO" id="GO:0030313">
    <property type="term" value="C:cell envelope"/>
    <property type="evidence" value="ECO:0007669"/>
    <property type="project" value="UniProtKB-SubCell"/>
</dbReference>
<dbReference type="InterPro" id="IPR006143">
    <property type="entry name" value="RND_pump_MFP"/>
</dbReference>
<keyword evidence="4 5" id="KW-0175">Coiled coil</keyword>
<evidence type="ECO:0000259" key="8">
    <source>
        <dbReference type="Pfam" id="PF25954"/>
    </source>
</evidence>
<dbReference type="OrthoDB" id="9806939at2"/>
<dbReference type="AlphaFoldDB" id="A0A0Q9YMT2"/>
<reference evidence="10" key="1">
    <citation type="submission" date="2015-09" db="EMBL/GenBank/DDBJ databases">
        <title>Draft Genome Sequences of Two Novel Amoeba-resistant Intranuclear Bacteria, Candidatus Berkiella cookevillensis and Candidatus Berkiella aquae.</title>
        <authorList>
            <person name="Mehari Y.T."/>
            <person name="Arivett B.A."/>
            <person name="Farone A.L."/>
            <person name="Gunderson J.H."/>
            <person name="Farone M.B."/>
        </authorList>
    </citation>
    <scope>NUCLEOTIDE SEQUENCE [LARGE SCALE GENOMIC DNA]</scope>
    <source>
        <strain evidence="10">CC99</strain>
    </source>
</reference>
<dbReference type="Pfam" id="PF25917">
    <property type="entry name" value="BSH_RND"/>
    <property type="match status" value="1"/>
</dbReference>
<dbReference type="InterPro" id="IPR058625">
    <property type="entry name" value="MdtA-like_BSH"/>
</dbReference>
<dbReference type="InterPro" id="IPR058792">
    <property type="entry name" value="Beta-barrel_RND_2"/>
</dbReference>
<evidence type="ECO:0000256" key="3">
    <source>
        <dbReference type="ARBA" id="ARBA00022448"/>
    </source>
</evidence>
<comment type="similarity">
    <text evidence="2">Belongs to the membrane fusion protein (MFP) (TC 8.A.1) family.</text>
</comment>
<dbReference type="RefSeq" id="WP_057625348.1">
    <property type="nucleotide sequence ID" value="NZ_LKHV02000001.1"/>
</dbReference>
<dbReference type="NCBIfam" id="TIGR01730">
    <property type="entry name" value="RND_mfp"/>
    <property type="match status" value="1"/>
</dbReference>
<dbReference type="EMBL" id="LKHV02000001">
    <property type="protein sequence ID" value="MCS5707995.1"/>
    <property type="molecule type" value="Genomic_DNA"/>
</dbReference>
<dbReference type="InterPro" id="IPR058627">
    <property type="entry name" value="MdtA-like_C"/>
</dbReference>
<keyword evidence="12" id="KW-1185">Reference proteome</keyword>
<dbReference type="SUPFAM" id="SSF111369">
    <property type="entry name" value="HlyD-like secretion proteins"/>
    <property type="match status" value="1"/>
</dbReference>
<evidence type="ECO:0000259" key="7">
    <source>
        <dbReference type="Pfam" id="PF25917"/>
    </source>
</evidence>
<dbReference type="Pfam" id="PF25954">
    <property type="entry name" value="Beta-barrel_RND_2"/>
    <property type="match status" value="1"/>
</dbReference>
<evidence type="ECO:0000313" key="12">
    <source>
        <dbReference type="Proteomes" id="UP000051494"/>
    </source>
</evidence>
<protein>
    <submittedName>
        <fullName evidence="11">Efflux RND transporter periplasmic adaptor subunit</fullName>
    </submittedName>
    <submittedName>
        <fullName evidence="10">Multidrug resistance protein MdtA</fullName>
    </submittedName>
</protein>
<evidence type="ECO:0000259" key="9">
    <source>
        <dbReference type="Pfam" id="PF25967"/>
    </source>
</evidence>
<dbReference type="PANTHER" id="PTHR30469:SF16">
    <property type="entry name" value="HAE1 FAMILY EFFLUX PUMP MFP COMPONENT"/>
    <property type="match status" value="1"/>
</dbReference>
<gene>
    <name evidence="10" type="primary">mdtA_2</name>
    <name evidence="11" type="ORF">CC99x_003665</name>
    <name evidence="10" type="ORF">CC99x_02251</name>
</gene>
<feature type="transmembrane region" description="Helical" evidence="6">
    <location>
        <begin position="5"/>
        <end position="23"/>
    </location>
</feature>
<feature type="domain" description="CusB-like beta-barrel" evidence="8">
    <location>
        <begin position="199"/>
        <end position="271"/>
    </location>
</feature>
<name>A0A0Q9YMT2_9GAMM</name>
<dbReference type="GO" id="GO:1990961">
    <property type="term" value="P:xenobiotic detoxification by transmembrane export across the plasma membrane"/>
    <property type="evidence" value="ECO:0007669"/>
    <property type="project" value="InterPro"/>
</dbReference>
<evidence type="ECO:0000256" key="6">
    <source>
        <dbReference type="SAM" id="Phobius"/>
    </source>
</evidence>